<sequence>MSSAAFALEVPPPLVLEPTGQAPGLARRCLAEWFAEWGIEDDHAGRLVVCELVTNSYLHGKGQIVVRVFRDERDGRPVVEVWDAGEAQPEVQPEDGGALSGRGLMLVAELVHDWGVRPLNEGGKVVWATLR</sequence>
<name>A0A5C4J7G2_9ACTN</name>
<dbReference type="GO" id="GO:0005524">
    <property type="term" value="F:ATP binding"/>
    <property type="evidence" value="ECO:0007669"/>
    <property type="project" value="UniProtKB-KW"/>
</dbReference>
<dbReference type="InterPro" id="IPR050267">
    <property type="entry name" value="Anti-sigma-factor_SerPK"/>
</dbReference>
<dbReference type="CDD" id="cd16936">
    <property type="entry name" value="HATPase_RsbW-like"/>
    <property type="match status" value="1"/>
</dbReference>
<dbReference type="GO" id="GO:0004674">
    <property type="term" value="F:protein serine/threonine kinase activity"/>
    <property type="evidence" value="ECO:0007669"/>
    <property type="project" value="UniProtKB-KW"/>
</dbReference>
<feature type="domain" description="Histidine kinase/HSP90-like ATPase" evidence="2">
    <location>
        <begin position="25"/>
        <end position="129"/>
    </location>
</feature>
<keyword evidence="4" id="KW-1185">Reference proteome</keyword>
<dbReference type="RefSeq" id="WP_138647327.1">
    <property type="nucleotide sequence ID" value="NZ_VCKW01000128.1"/>
</dbReference>
<dbReference type="Gene3D" id="3.30.565.10">
    <property type="entry name" value="Histidine kinase-like ATPase, C-terminal domain"/>
    <property type="match status" value="1"/>
</dbReference>
<proteinExistence type="predicted"/>
<keyword evidence="3" id="KW-0067">ATP-binding</keyword>
<dbReference type="Pfam" id="PF13581">
    <property type="entry name" value="HATPase_c_2"/>
    <property type="match status" value="1"/>
</dbReference>
<evidence type="ECO:0000256" key="1">
    <source>
        <dbReference type="ARBA" id="ARBA00022527"/>
    </source>
</evidence>
<dbReference type="OrthoDB" id="3478628at2"/>
<keyword evidence="1" id="KW-0808">Transferase</keyword>
<dbReference type="SUPFAM" id="SSF55874">
    <property type="entry name" value="ATPase domain of HSP90 chaperone/DNA topoisomerase II/histidine kinase"/>
    <property type="match status" value="1"/>
</dbReference>
<evidence type="ECO:0000313" key="3">
    <source>
        <dbReference type="EMBL" id="TMQ94741.1"/>
    </source>
</evidence>
<evidence type="ECO:0000313" key="4">
    <source>
        <dbReference type="Proteomes" id="UP000309174"/>
    </source>
</evidence>
<comment type="caution">
    <text evidence="3">The sequence shown here is derived from an EMBL/GenBank/DDBJ whole genome shotgun (WGS) entry which is preliminary data.</text>
</comment>
<dbReference type="Proteomes" id="UP000309174">
    <property type="component" value="Unassembled WGS sequence"/>
</dbReference>
<accession>A0A5C4J7G2</accession>
<dbReference type="EMBL" id="VCKW01000128">
    <property type="protein sequence ID" value="TMQ94741.1"/>
    <property type="molecule type" value="Genomic_DNA"/>
</dbReference>
<dbReference type="AlphaFoldDB" id="A0A5C4J7G2"/>
<dbReference type="PANTHER" id="PTHR35526:SF3">
    <property type="entry name" value="ANTI-SIGMA-F FACTOR RSBW"/>
    <property type="match status" value="1"/>
</dbReference>
<dbReference type="InterPro" id="IPR003594">
    <property type="entry name" value="HATPase_dom"/>
</dbReference>
<reference evidence="3 4" key="1">
    <citation type="submission" date="2019-05" db="EMBL/GenBank/DDBJ databases">
        <title>Draft genome sequence of Actinomadura sp. 14C53.</title>
        <authorList>
            <person name="Saricaoglu S."/>
            <person name="Isik K."/>
        </authorList>
    </citation>
    <scope>NUCLEOTIDE SEQUENCE [LARGE SCALE GENOMIC DNA]</scope>
    <source>
        <strain evidence="3 4">14C53</strain>
    </source>
</reference>
<protein>
    <submittedName>
        <fullName evidence="3">ATP-binding protein</fullName>
    </submittedName>
</protein>
<dbReference type="InterPro" id="IPR036890">
    <property type="entry name" value="HATPase_C_sf"/>
</dbReference>
<dbReference type="PANTHER" id="PTHR35526">
    <property type="entry name" value="ANTI-SIGMA-F FACTOR RSBW-RELATED"/>
    <property type="match status" value="1"/>
</dbReference>
<keyword evidence="1" id="KW-0418">Kinase</keyword>
<keyword evidence="3" id="KW-0547">Nucleotide-binding</keyword>
<keyword evidence="1" id="KW-0723">Serine/threonine-protein kinase</keyword>
<organism evidence="3 4">
    <name type="scientific">Actinomadura soli</name>
    <dbReference type="NCBI Taxonomy" id="2508997"/>
    <lineage>
        <taxon>Bacteria</taxon>
        <taxon>Bacillati</taxon>
        <taxon>Actinomycetota</taxon>
        <taxon>Actinomycetes</taxon>
        <taxon>Streptosporangiales</taxon>
        <taxon>Thermomonosporaceae</taxon>
        <taxon>Actinomadura</taxon>
    </lineage>
</organism>
<gene>
    <name evidence="3" type="ORF">ETD83_23585</name>
</gene>
<evidence type="ECO:0000259" key="2">
    <source>
        <dbReference type="Pfam" id="PF13581"/>
    </source>
</evidence>